<dbReference type="AlphaFoldDB" id="A0A9X6TI10"/>
<reference evidence="1 2" key="1">
    <citation type="submission" date="2017-09" db="EMBL/GenBank/DDBJ databases">
        <title>Large-scale bioinformatics analysis of Bacillus genomes uncovers conserved roles of natural products in bacterial physiology.</title>
        <authorList>
            <consortium name="Agbiome Team Llc"/>
            <person name="Bleich R.M."/>
            <person name="Grubbs K.J."/>
            <person name="Santa Maria K.C."/>
            <person name="Allen S.E."/>
            <person name="Farag S."/>
            <person name="Shank E.A."/>
            <person name="Bowers A."/>
        </authorList>
    </citation>
    <scope>NUCLEOTIDE SEQUENCE [LARGE SCALE GENOMIC DNA]</scope>
    <source>
        <strain evidence="1 2">AFS089089</strain>
    </source>
</reference>
<dbReference type="EMBL" id="NVNL01000077">
    <property type="protein sequence ID" value="PEA86377.1"/>
    <property type="molecule type" value="Genomic_DNA"/>
</dbReference>
<gene>
    <name evidence="1" type="ORF">CON71_30360</name>
</gene>
<name>A0A9X6TI10_BACTU</name>
<protein>
    <recommendedName>
        <fullName evidence="3">Insecticidal crystal toxin domain-containing protein</fullName>
    </recommendedName>
</protein>
<accession>A0A9X6TI10</accession>
<proteinExistence type="predicted"/>
<evidence type="ECO:0008006" key="3">
    <source>
        <dbReference type="Google" id="ProtNLM"/>
    </source>
</evidence>
<sequence>MITHKGNDELMNHISKENMDVNLKSKHDEKPCNCEPVGYTTPNLPEESRKFQTITSFFSDNTSSFYARPNKSGEDIGPGECGKLNLGNQIVCDAYNKKLDENLFVFYQLDNGYFAIANRETGEVLEHMYENDDKEEASIVFRPYTGEDSQVIKKTVSQVLPIFNLSVENGNKLIGLCNNNLDEKTKVTTRLSHVKGNETVFTHLEESEDIAIPSLPSTSELGPVPEVTGFNDPLPENDKAKRAIKGSVLIPSILVNDHLSLADRIKKNPYYTLEYRQYWHLVWSDLFTAGSNKIKTEVTGISNDAQEKMKLAVGMSVGTDLGLNFTEKSEPFMKQIISGLNGKESHTVDLGETTTITDVENPEDFTVRFARYARAHEFVLKDSDGKVAGGPWVVVDGNEMYLKRYKK</sequence>
<evidence type="ECO:0000313" key="1">
    <source>
        <dbReference type="EMBL" id="PEA86377.1"/>
    </source>
</evidence>
<dbReference type="RefSeq" id="WP_098902696.1">
    <property type="nucleotide sequence ID" value="NZ_NVNL01000077.1"/>
</dbReference>
<organism evidence="1 2">
    <name type="scientific">Bacillus thuringiensis</name>
    <dbReference type="NCBI Taxonomy" id="1428"/>
    <lineage>
        <taxon>Bacteria</taxon>
        <taxon>Bacillati</taxon>
        <taxon>Bacillota</taxon>
        <taxon>Bacilli</taxon>
        <taxon>Bacillales</taxon>
        <taxon>Bacillaceae</taxon>
        <taxon>Bacillus</taxon>
        <taxon>Bacillus cereus group</taxon>
    </lineage>
</organism>
<dbReference type="Proteomes" id="UP000220702">
    <property type="component" value="Unassembled WGS sequence"/>
</dbReference>
<evidence type="ECO:0000313" key="2">
    <source>
        <dbReference type="Proteomes" id="UP000220702"/>
    </source>
</evidence>
<comment type="caution">
    <text evidence="1">The sequence shown here is derived from an EMBL/GenBank/DDBJ whole genome shotgun (WGS) entry which is preliminary data.</text>
</comment>